<name>A0AAD9J7Z7_9ANNE</name>
<sequence>DKERDLCTFATFRRYNAEHHYFPSGGKWTETFDIPHYNPDFCRYEYPRIPEELLEKCLYKSRVRTVLVSGDSTGRRNHVALVKAVGNKCQVLEDNSTEPDFHRGAITALASAFGFTKIDNKRKCQFGSGNHSCLLYFERMEHSRMPTARKSLRRLTPSDRYPDLYLVFLPFFHIKRQPIKTVRTRIRVFLDQIKHVIPKSARIFYINTYSEFESARRGKSLVHLNRRYENMLASEKIFKMNHILYKELEYDLLNSTSRIYGFLDLFSISLGHDRWCTDGVHMVPVWHDSIMSMFWQTYCNSIYFNAF</sequence>
<dbReference type="AlphaFoldDB" id="A0AAD9J7Z7"/>
<protein>
    <submittedName>
        <fullName evidence="1">Uncharacterized protein</fullName>
    </submittedName>
</protein>
<gene>
    <name evidence="1" type="ORF">LSH36_535g03030</name>
</gene>
<evidence type="ECO:0000313" key="2">
    <source>
        <dbReference type="Proteomes" id="UP001208570"/>
    </source>
</evidence>
<dbReference type="EMBL" id="JAODUP010000535">
    <property type="protein sequence ID" value="KAK2147808.1"/>
    <property type="molecule type" value="Genomic_DNA"/>
</dbReference>
<feature type="non-terminal residue" evidence="1">
    <location>
        <position position="1"/>
    </location>
</feature>
<evidence type="ECO:0000313" key="1">
    <source>
        <dbReference type="EMBL" id="KAK2147808.1"/>
    </source>
</evidence>
<proteinExistence type="predicted"/>
<keyword evidence="2" id="KW-1185">Reference proteome</keyword>
<reference evidence="1" key="1">
    <citation type="journal article" date="2023" name="Mol. Biol. Evol.">
        <title>Third-Generation Sequencing Reveals the Adaptive Role of the Epigenome in Three Deep-Sea Polychaetes.</title>
        <authorList>
            <person name="Perez M."/>
            <person name="Aroh O."/>
            <person name="Sun Y."/>
            <person name="Lan Y."/>
            <person name="Juniper S.K."/>
            <person name="Young C.R."/>
            <person name="Angers B."/>
            <person name="Qian P.Y."/>
        </authorList>
    </citation>
    <scope>NUCLEOTIDE SEQUENCE</scope>
    <source>
        <strain evidence="1">P08H-3</strain>
    </source>
</reference>
<dbReference type="Proteomes" id="UP001208570">
    <property type="component" value="Unassembled WGS sequence"/>
</dbReference>
<accession>A0AAD9J7Z7</accession>
<comment type="caution">
    <text evidence="1">The sequence shown here is derived from an EMBL/GenBank/DDBJ whole genome shotgun (WGS) entry which is preliminary data.</text>
</comment>
<organism evidence="1 2">
    <name type="scientific">Paralvinella palmiformis</name>
    <dbReference type="NCBI Taxonomy" id="53620"/>
    <lineage>
        <taxon>Eukaryota</taxon>
        <taxon>Metazoa</taxon>
        <taxon>Spiralia</taxon>
        <taxon>Lophotrochozoa</taxon>
        <taxon>Annelida</taxon>
        <taxon>Polychaeta</taxon>
        <taxon>Sedentaria</taxon>
        <taxon>Canalipalpata</taxon>
        <taxon>Terebellida</taxon>
        <taxon>Terebelliformia</taxon>
        <taxon>Alvinellidae</taxon>
        <taxon>Paralvinella</taxon>
    </lineage>
</organism>